<dbReference type="AlphaFoldDB" id="A0A1I2A8W3"/>
<keyword evidence="2" id="KW-0175">Coiled coil</keyword>
<dbReference type="SUPFAM" id="SSF46785">
    <property type="entry name" value="Winged helix' DNA-binding domain"/>
    <property type="match status" value="1"/>
</dbReference>
<dbReference type="SMART" id="SM00418">
    <property type="entry name" value="HTH_ARSR"/>
    <property type="match status" value="1"/>
</dbReference>
<organism evidence="4 5">
    <name type="scientific">Paenibacillus algorifonticola</name>
    <dbReference type="NCBI Taxonomy" id="684063"/>
    <lineage>
        <taxon>Bacteria</taxon>
        <taxon>Bacillati</taxon>
        <taxon>Bacillota</taxon>
        <taxon>Bacilli</taxon>
        <taxon>Bacillales</taxon>
        <taxon>Paenibacillaceae</taxon>
        <taxon>Paenibacillus</taxon>
    </lineage>
</organism>
<dbReference type="PANTHER" id="PTHR38600">
    <property type="entry name" value="TRANSCRIPTIONAL REGULATORY PROTEIN"/>
    <property type="match status" value="1"/>
</dbReference>
<dbReference type="InterPro" id="IPR036388">
    <property type="entry name" value="WH-like_DNA-bd_sf"/>
</dbReference>
<keyword evidence="5" id="KW-1185">Reference proteome</keyword>
<dbReference type="CDD" id="cd00090">
    <property type="entry name" value="HTH_ARSR"/>
    <property type="match status" value="1"/>
</dbReference>
<feature type="coiled-coil region" evidence="2">
    <location>
        <begin position="86"/>
        <end position="121"/>
    </location>
</feature>
<dbReference type="GO" id="GO:0003677">
    <property type="term" value="F:DNA binding"/>
    <property type="evidence" value="ECO:0007669"/>
    <property type="project" value="UniProtKB-KW"/>
</dbReference>
<dbReference type="InterPro" id="IPR001845">
    <property type="entry name" value="HTH_ArsR_DNA-bd_dom"/>
</dbReference>
<dbReference type="PRINTS" id="PR00778">
    <property type="entry name" value="HTHARSR"/>
</dbReference>
<dbReference type="PANTHER" id="PTHR38600:SF1">
    <property type="entry name" value="TRANSCRIPTIONAL REGULATORY PROTEIN"/>
    <property type="match status" value="1"/>
</dbReference>
<dbReference type="EMBL" id="FONN01000002">
    <property type="protein sequence ID" value="SFE40028.1"/>
    <property type="molecule type" value="Genomic_DNA"/>
</dbReference>
<dbReference type="NCBIfam" id="NF033788">
    <property type="entry name" value="HTH_metalloreg"/>
    <property type="match status" value="1"/>
</dbReference>
<dbReference type="PROSITE" id="PS50987">
    <property type="entry name" value="HTH_ARSR_2"/>
    <property type="match status" value="1"/>
</dbReference>
<evidence type="ECO:0000313" key="5">
    <source>
        <dbReference type="Proteomes" id="UP000183410"/>
    </source>
</evidence>
<dbReference type="InterPro" id="IPR036390">
    <property type="entry name" value="WH_DNA-bd_sf"/>
</dbReference>
<gene>
    <name evidence="4" type="ORF">SAMN04487969_102345</name>
</gene>
<accession>A0A1I2A8W3</accession>
<dbReference type="Gene3D" id="1.10.10.10">
    <property type="entry name" value="Winged helix-like DNA-binding domain superfamily/Winged helix DNA-binding domain"/>
    <property type="match status" value="1"/>
</dbReference>
<evidence type="ECO:0000313" key="4">
    <source>
        <dbReference type="EMBL" id="SFE40028.1"/>
    </source>
</evidence>
<dbReference type="InterPro" id="IPR011991">
    <property type="entry name" value="ArsR-like_HTH"/>
</dbReference>
<keyword evidence="1" id="KW-0238">DNA-binding</keyword>
<reference evidence="5" key="1">
    <citation type="submission" date="2016-10" db="EMBL/GenBank/DDBJ databases">
        <authorList>
            <person name="Varghese N."/>
            <person name="Submissions S."/>
        </authorList>
    </citation>
    <scope>NUCLEOTIDE SEQUENCE [LARGE SCALE GENOMIC DNA]</scope>
    <source>
        <strain evidence="5">CGMCC 1.10223</strain>
    </source>
</reference>
<proteinExistence type="predicted"/>
<name>A0A1I2A8W3_9BACL</name>
<evidence type="ECO:0000256" key="2">
    <source>
        <dbReference type="SAM" id="Coils"/>
    </source>
</evidence>
<dbReference type="Pfam" id="PF12840">
    <property type="entry name" value="HTH_20"/>
    <property type="match status" value="1"/>
</dbReference>
<evidence type="ECO:0000256" key="1">
    <source>
        <dbReference type="ARBA" id="ARBA00023125"/>
    </source>
</evidence>
<protein>
    <submittedName>
        <fullName evidence="4">Transcriptional regulator, ArsR family</fullName>
    </submittedName>
</protein>
<feature type="domain" description="HTH arsR-type" evidence="3">
    <location>
        <begin position="1"/>
        <end position="90"/>
    </location>
</feature>
<evidence type="ECO:0000259" key="3">
    <source>
        <dbReference type="PROSITE" id="PS50987"/>
    </source>
</evidence>
<sequence length="125" mass="14391">MMMKAMTFSALAEPNRLSIVELLRDGPLPVGAIAQQLELNQPQTSKHLRVLSDAGLVEVQPAANKRIYKLRPQSLQQLNEWSETFRSMWEQRFDNLEAYLKELQKQEAAQAQQQITKLKMEDEHG</sequence>
<dbReference type="Proteomes" id="UP000183410">
    <property type="component" value="Unassembled WGS sequence"/>
</dbReference>
<dbReference type="GO" id="GO:0003700">
    <property type="term" value="F:DNA-binding transcription factor activity"/>
    <property type="evidence" value="ECO:0007669"/>
    <property type="project" value="InterPro"/>
</dbReference>